<name>A0A1J0LVJ2_THEBO</name>
<organism evidence="5 6">
    <name type="scientific">Thermus brockianus</name>
    <dbReference type="NCBI Taxonomy" id="56956"/>
    <lineage>
        <taxon>Bacteria</taxon>
        <taxon>Thermotogati</taxon>
        <taxon>Deinococcota</taxon>
        <taxon>Deinococci</taxon>
        <taxon>Thermales</taxon>
        <taxon>Thermaceae</taxon>
        <taxon>Thermus</taxon>
    </lineage>
</organism>
<evidence type="ECO:0000313" key="5">
    <source>
        <dbReference type="EMBL" id="APD09643.1"/>
    </source>
</evidence>
<dbReference type="InterPro" id="IPR029052">
    <property type="entry name" value="Metallo-depent_PP-like"/>
</dbReference>
<feature type="domain" description="Calcineurin-like phosphoesterase" evidence="4">
    <location>
        <begin position="20"/>
        <end position="186"/>
    </location>
</feature>
<dbReference type="AlphaFoldDB" id="A0A1J0LVJ2"/>
<dbReference type="Pfam" id="PF00149">
    <property type="entry name" value="Metallophos"/>
    <property type="match status" value="1"/>
</dbReference>
<evidence type="ECO:0000313" key="6">
    <source>
        <dbReference type="Proteomes" id="UP000182993"/>
    </source>
</evidence>
<dbReference type="EMBL" id="CP016312">
    <property type="protein sequence ID" value="APD09643.1"/>
    <property type="molecule type" value="Genomic_DNA"/>
</dbReference>
<evidence type="ECO:0000259" key="4">
    <source>
        <dbReference type="Pfam" id="PF00149"/>
    </source>
</evidence>
<reference evidence="6" key="1">
    <citation type="submission" date="2016-06" db="EMBL/GenBank/DDBJ databases">
        <title>Whole genome sequencing of Thermus brockianus strain GE-1.</title>
        <authorList>
            <person name="Schaefers C."/>
            <person name="Blank S."/>
            <person name="Wiebusch S."/>
            <person name="Elleuche S."/>
            <person name="Antranikian G."/>
        </authorList>
    </citation>
    <scope>NUCLEOTIDE SEQUENCE [LARGE SCALE GENOMIC DNA]</scope>
    <source>
        <strain evidence="6">GE-1</strain>
    </source>
</reference>
<evidence type="ECO:0000256" key="2">
    <source>
        <dbReference type="ARBA" id="ARBA00022801"/>
    </source>
</evidence>
<keyword evidence="1 3" id="KW-0732">Signal</keyword>
<protein>
    <submittedName>
        <fullName evidence="5">Acid phosphatase</fullName>
    </submittedName>
</protein>
<feature type="chain" id="PRO_5009614438" evidence="3">
    <location>
        <begin position="17"/>
        <end position="255"/>
    </location>
</feature>
<proteinExistence type="predicted"/>
<dbReference type="PANTHER" id="PTHR10161">
    <property type="entry name" value="TARTRATE-RESISTANT ACID PHOSPHATASE TYPE 5"/>
    <property type="match status" value="1"/>
</dbReference>
<gene>
    <name evidence="5" type="ORF">A0O31_01534</name>
</gene>
<feature type="signal peptide" evidence="3">
    <location>
        <begin position="1"/>
        <end position="16"/>
    </location>
</feature>
<dbReference type="RefSeq" id="WP_071677311.1">
    <property type="nucleotide sequence ID" value="NZ_CP016312.1"/>
</dbReference>
<dbReference type="OrthoDB" id="9809781at2"/>
<dbReference type="KEGG" id="tbc:A0O31_01534"/>
<keyword evidence="2" id="KW-0378">Hydrolase</keyword>
<dbReference type="InterPro" id="IPR004843">
    <property type="entry name" value="Calcineurin-like_PHP"/>
</dbReference>
<accession>A0A1J0LVJ2</accession>
<evidence type="ECO:0000256" key="1">
    <source>
        <dbReference type="ARBA" id="ARBA00022729"/>
    </source>
</evidence>
<dbReference type="Gene3D" id="3.60.21.10">
    <property type="match status" value="1"/>
</dbReference>
<dbReference type="PANTHER" id="PTHR10161:SF14">
    <property type="entry name" value="TARTRATE-RESISTANT ACID PHOSPHATASE TYPE 5"/>
    <property type="match status" value="1"/>
</dbReference>
<dbReference type="InterPro" id="IPR051558">
    <property type="entry name" value="Metallophosphoesterase_PAP"/>
</dbReference>
<sequence precursor="true">MFRALLILLFFLPALAQGVRVAVLGDWGTDTPGRAQVAALLRKAHAQTPLMALLTVGDNFYPRGQVVERFIQDLPAVPLYPAFGNHDAPALAAQLRRFRLEKPSYLFQLGPVAFFVLYSEADLPAQRAWLNEALARATAPWRILVLHRPLYSSGLHGGSPLLRSLLEPLLRRHGVALVLAGHDHHYERLEVGPTTHLVLGGGGARLYPTRPPLPFSRALHVAHHAFFLEATETALRGYALDPEGRVLDRFSRGSP</sequence>
<dbReference type="Proteomes" id="UP000182993">
    <property type="component" value="Chromosome"/>
</dbReference>
<dbReference type="STRING" id="56956.A0O31_01534"/>
<evidence type="ECO:0000256" key="3">
    <source>
        <dbReference type="SAM" id="SignalP"/>
    </source>
</evidence>
<dbReference type="GO" id="GO:0016787">
    <property type="term" value="F:hydrolase activity"/>
    <property type="evidence" value="ECO:0007669"/>
    <property type="project" value="UniProtKB-KW"/>
</dbReference>
<dbReference type="SUPFAM" id="SSF56300">
    <property type="entry name" value="Metallo-dependent phosphatases"/>
    <property type="match status" value="1"/>
</dbReference>